<dbReference type="RefSeq" id="WP_316025226.1">
    <property type="nucleotide sequence ID" value="NZ_JAWDIO010000002.1"/>
</dbReference>
<comment type="caution">
    <text evidence="2">The sequence shown here is derived from an EMBL/GenBank/DDBJ whole genome shotgun (WGS) entry which is preliminary data.</text>
</comment>
<reference evidence="2 3" key="1">
    <citation type="submission" date="2023-10" db="EMBL/GenBank/DDBJ databases">
        <title>Glaciecola aquimarina strain GGW-M5 nov., isolated from a coastal seawater.</title>
        <authorList>
            <person name="Bayburt H."/>
            <person name="Kim J.M."/>
            <person name="Choi B.J."/>
            <person name="Jeon C.O."/>
        </authorList>
    </citation>
    <scope>NUCLEOTIDE SEQUENCE [LARGE SCALE GENOMIC DNA]</scope>
    <source>
        <strain evidence="2 3">KCTC 32108</strain>
    </source>
</reference>
<keyword evidence="1" id="KW-0802">TPR repeat</keyword>
<evidence type="ECO:0000256" key="1">
    <source>
        <dbReference type="PROSITE-ProRule" id="PRU00339"/>
    </source>
</evidence>
<dbReference type="PANTHER" id="PTHR12558">
    <property type="entry name" value="CELL DIVISION CYCLE 16,23,27"/>
    <property type="match status" value="1"/>
</dbReference>
<keyword evidence="3" id="KW-1185">Reference proteome</keyword>
<dbReference type="SUPFAM" id="SSF48452">
    <property type="entry name" value="TPR-like"/>
    <property type="match status" value="1"/>
</dbReference>
<dbReference type="Pfam" id="PF13374">
    <property type="entry name" value="TPR_10"/>
    <property type="match status" value="1"/>
</dbReference>
<proteinExistence type="predicted"/>
<dbReference type="InterPro" id="IPR011990">
    <property type="entry name" value="TPR-like_helical_dom_sf"/>
</dbReference>
<protein>
    <submittedName>
        <fullName evidence="2">Tetratricopeptide repeat protein</fullName>
    </submittedName>
</protein>
<accession>A0ABU3SU81</accession>
<dbReference type="InterPro" id="IPR019734">
    <property type="entry name" value="TPR_rpt"/>
</dbReference>
<evidence type="ECO:0000313" key="3">
    <source>
        <dbReference type="Proteomes" id="UP001247805"/>
    </source>
</evidence>
<organism evidence="2 3">
    <name type="scientific">Paraglaciecola aquimarina</name>
    <dbReference type="NCBI Taxonomy" id="1235557"/>
    <lineage>
        <taxon>Bacteria</taxon>
        <taxon>Pseudomonadati</taxon>
        <taxon>Pseudomonadota</taxon>
        <taxon>Gammaproteobacteria</taxon>
        <taxon>Alteromonadales</taxon>
        <taxon>Alteromonadaceae</taxon>
        <taxon>Paraglaciecola</taxon>
    </lineage>
</organism>
<gene>
    <name evidence="2" type="ORF">RS130_06140</name>
</gene>
<feature type="repeat" description="TPR" evidence="1">
    <location>
        <begin position="209"/>
        <end position="242"/>
    </location>
</feature>
<name>A0ABU3SU81_9ALTE</name>
<dbReference type="EMBL" id="JAWDIO010000002">
    <property type="protein sequence ID" value="MDU0353565.1"/>
    <property type="molecule type" value="Genomic_DNA"/>
</dbReference>
<dbReference type="PANTHER" id="PTHR12558:SF13">
    <property type="entry name" value="CELL DIVISION CYCLE PROTEIN 27 HOMOLOG"/>
    <property type="match status" value="1"/>
</dbReference>
<dbReference type="SMART" id="SM00028">
    <property type="entry name" value="TPR"/>
    <property type="match status" value="2"/>
</dbReference>
<dbReference type="Pfam" id="PF13432">
    <property type="entry name" value="TPR_16"/>
    <property type="match status" value="1"/>
</dbReference>
<dbReference type="Proteomes" id="UP001247805">
    <property type="component" value="Unassembled WGS sequence"/>
</dbReference>
<sequence length="290" mass="32836">MAKEPNSKDANIGKLLLLDNKNKFVDALALTQRYLQHRDDLQMRLLNLHFLLLNSKFKEAQSEYDALPKVVLERPLVKGFLAQLQLNDKKPELAIENGLVAYNSSSSLRNLIVLVSAYTQLGQTANSIALLEEHLEKQPNDQAARMLLAEKNIGTDVTSAIAQYEQAVAQNPNNYIAFNNLAYLHLKAGQLKKAKEYGEQAVSLQPDNSAALDTLARVLFTDREFDKALELYERAITDAMKNEEIYLNYVETLLAAEKTFLATRKLKQREMKEPVSIQRVAELKAKYQLK</sequence>
<evidence type="ECO:0000313" key="2">
    <source>
        <dbReference type="EMBL" id="MDU0353565.1"/>
    </source>
</evidence>
<dbReference type="PROSITE" id="PS50005">
    <property type="entry name" value="TPR"/>
    <property type="match status" value="2"/>
</dbReference>
<dbReference type="Gene3D" id="1.25.40.10">
    <property type="entry name" value="Tetratricopeptide repeat domain"/>
    <property type="match status" value="3"/>
</dbReference>
<feature type="repeat" description="TPR" evidence="1">
    <location>
        <begin position="175"/>
        <end position="208"/>
    </location>
</feature>